<dbReference type="GO" id="GO:0005525">
    <property type="term" value="F:GTP binding"/>
    <property type="evidence" value="ECO:0007669"/>
    <property type="project" value="UniProtKB-KW"/>
</dbReference>
<evidence type="ECO:0000256" key="5">
    <source>
        <dbReference type="ARBA" id="ARBA00023134"/>
    </source>
</evidence>
<keyword evidence="6 8" id="KW-0456">Lyase</keyword>
<evidence type="ECO:0000256" key="4">
    <source>
        <dbReference type="ARBA" id="ARBA00022741"/>
    </source>
</evidence>
<keyword evidence="9" id="KW-0175">Coiled coil</keyword>
<keyword evidence="3" id="KW-0963">Cytoplasm</keyword>
<dbReference type="FunFam" id="3.30.70.1230:FF:000007">
    <property type="entry name" value="Guanylate cyclase soluble subunit alpha-3"/>
    <property type="match status" value="1"/>
</dbReference>
<comment type="subcellular location">
    <subcellularLocation>
        <location evidence="1">Cytoplasm</location>
    </subcellularLocation>
</comment>
<keyword evidence="12" id="KW-1185">Reference proteome</keyword>
<comment type="caution">
    <text evidence="11">The sequence shown here is derived from an EMBL/GenBank/DDBJ whole genome shotgun (WGS) entry which is preliminary data.</text>
</comment>
<dbReference type="InterPro" id="IPR018297">
    <property type="entry name" value="A/G_cyclase_CS"/>
</dbReference>
<organism evidence="11 12">
    <name type="scientific">Geodia barretti</name>
    <name type="common">Barrett's horny sponge</name>
    <dbReference type="NCBI Taxonomy" id="519541"/>
    <lineage>
        <taxon>Eukaryota</taxon>
        <taxon>Metazoa</taxon>
        <taxon>Porifera</taxon>
        <taxon>Demospongiae</taxon>
        <taxon>Heteroscleromorpha</taxon>
        <taxon>Tetractinellida</taxon>
        <taxon>Astrophorina</taxon>
        <taxon>Geodiidae</taxon>
        <taxon>Geodia</taxon>
    </lineage>
</organism>
<evidence type="ECO:0000256" key="3">
    <source>
        <dbReference type="ARBA" id="ARBA00022490"/>
    </source>
</evidence>
<evidence type="ECO:0000256" key="1">
    <source>
        <dbReference type="ARBA" id="ARBA00004496"/>
    </source>
</evidence>
<dbReference type="AlphaFoldDB" id="A0AA35U0F9"/>
<dbReference type="Gene3D" id="3.30.450.260">
    <property type="entry name" value="Haem NO binding associated domain"/>
    <property type="match status" value="1"/>
</dbReference>
<dbReference type="EC" id="4.6.1.2" evidence="2"/>
<dbReference type="GO" id="GO:0019934">
    <property type="term" value="P:cGMP-mediated signaling"/>
    <property type="evidence" value="ECO:0007669"/>
    <property type="project" value="TreeGrafter"/>
</dbReference>
<dbReference type="Pfam" id="PF07701">
    <property type="entry name" value="HNOBA"/>
    <property type="match status" value="1"/>
</dbReference>
<dbReference type="InterPro" id="IPR011645">
    <property type="entry name" value="HNOB_dom_associated"/>
</dbReference>
<dbReference type="SMART" id="SM00044">
    <property type="entry name" value="CYCc"/>
    <property type="match status" value="1"/>
</dbReference>
<keyword evidence="4" id="KW-0547">Nucleotide-binding</keyword>
<dbReference type="GO" id="GO:0008074">
    <property type="term" value="C:guanylate cyclase complex, soluble"/>
    <property type="evidence" value="ECO:0007669"/>
    <property type="project" value="TreeGrafter"/>
</dbReference>
<feature type="domain" description="Guanylate cyclase" evidence="10">
    <location>
        <begin position="129"/>
        <end position="257"/>
    </location>
</feature>
<dbReference type="Gene3D" id="3.30.70.1230">
    <property type="entry name" value="Nucleotide cyclase"/>
    <property type="match status" value="1"/>
</dbReference>
<gene>
    <name evidence="11" type="ORF">GBAR_LOCUS31498</name>
</gene>
<evidence type="ECO:0000313" key="11">
    <source>
        <dbReference type="EMBL" id="CAI8057860.1"/>
    </source>
</evidence>
<evidence type="ECO:0000256" key="7">
    <source>
        <dbReference type="ARBA" id="ARBA00023293"/>
    </source>
</evidence>
<dbReference type="PROSITE" id="PS00452">
    <property type="entry name" value="GUANYLATE_CYCLASE_1"/>
    <property type="match status" value="1"/>
</dbReference>
<dbReference type="PANTHER" id="PTHR45655:SF13">
    <property type="entry name" value="SOLUBLE GUANYLATE CYCLASE GCY-32-RELATED"/>
    <property type="match status" value="1"/>
</dbReference>
<feature type="coiled-coil region" evidence="9">
    <location>
        <begin position="77"/>
        <end position="104"/>
    </location>
</feature>
<comment type="similarity">
    <text evidence="8">Belongs to the adenylyl cyclase class-4/guanylyl cyclase family.</text>
</comment>
<proteinExistence type="inferred from homology"/>
<dbReference type="GO" id="GO:0070482">
    <property type="term" value="P:response to oxygen levels"/>
    <property type="evidence" value="ECO:0007669"/>
    <property type="project" value="TreeGrafter"/>
</dbReference>
<sequence length="273" mass="30873">MKFMCRRDAVPLSLRGQMIYLRESDSLLFLCSPRVKQLQDLERAGLYLSDIPLHDATRGLIMIGQAAESEFINSVHLEEFILELQSVQKSLEEEKQRMAGLLREMLPISVADSLMAGQMVEAERFESVTILFSDIVEFTSMCSRSEPMEIVNMLNKLYSCFDQCVDQNQVFKVETIGDAYMVVGGLPQRNTTHAECVANQGLDMMYYCRRVCRPDNGNPIRMRVGIHSGNVVAGIVGVRMPRYCLFGNTVNIASRVESNGVPSRIQVTEYTYK</sequence>
<evidence type="ECO:0000259" key="10">
    <source>
        <dbReference type="PROSITE" id="PS50125"/>
    </source>
</evidence>
<evidence type="ECO:0000256" key="8">
    <source>
        <dbReference type="RuleBase" id="RU000405"/>
    </source>
</evidence>
<evidence type="ECO:0000256" key="6">
    <source>
        <dbReference type="ARBA" id="ARBA00023239"/>
    </source>
</evidence>
<dbReference type="InterPro" id="IPR042463">
    <property type="entry name" value="HNOB_dom_associated_sf"/>
</dbReference>
<dbReference type="PROSITE" id="PS50125">
    <property type="entry name" value="GUANYLATE_CYCLASE_2"/>
    <property type="match status" value="1"/>
</dbReference>
<keyword evidence="5" id="KW-0342">GTP-binding</keyword>
<keyword evidence="7" id="KW-0141">cGMP biosynthesis</keyword>
<dbReference type="Pfam" id="PF00211">
    <property type="entry name" value="Guanylate_cyc"/>
    <property type="match status" value="1"/>
</dbReference>
<dbReference type="Gene3D" id="6.10.250.780">
    <property type="match status" value="1"/>
</dbReference>
<dbReference type="InterPro" id="IPR029787">
    <property type="entry name" value="Nucleotide_cyclase"/>
</dbReference>
<protein>
    <recommendedName>
        <fullName evidence="2">guanylate cyclase</fullName>
        <ecNumber evidence="2">4.6.1.2</ecNumber>
    </recommendedName>
</protein>
<dbReference type="EMBL" id="CASHTH010004480">
    <property type="protein sequence ID" value="CAI8057860.1"/>
    <property type="molecule type" value="Genomic_DNA"/>
</dbReference>
<evidence type="ECO:0000256" key="9">
    <source>
        <dbReference type="SAM" id="Coils"/>
    </source>
</evidence>
<reference evidence="11" key="1">
    <citation type="submission" date="2023-03" db="EMBL/GenBank/DDBJ databases">
        <authorList>
            <person name="Steffen K."/>
            <person name="Cardenas P."/>
        </authorList>
    </citation>
    <scope>NUCLEOTIDE SEQUENCE</scope>
</reference>
<dbReference type="InterPro" id="IPR001054">
    <property type="entry name" value="A/G_cyclase"/>
</dbReference>
<name>A0AA35U0F9_GEOBA</name>
<evidence type="ECO:0000256" key="2">
    <source>
        <dbReference type="ARBA" id="ARBA00012202"/>
    </source>
</evidence>
<dbReference type="Proteomes" id="UP001174909">
    <property type="component" value="Unassembled WGS sequence"/>
</dbReference>
<evidence type="ECO:0000313" key="12">
    <source>
        <dbReference type="Proteomes" id="UP001174909"/>
    </source>
</evidence>
<dbReference type="CDD" id="cd07302">
    <property type="entry name" value="CHD"/>
    <property type="match status" value="1"/>
</dbReference>
<dbReference type="GO" id="GO:0004383">
    <property type="term" value="F:guanylate cyclase activity"/>
    <property type="evidence" value="ECO:0007669"/>
    <property type="project" value="UniProtKB-EC"/>
</dbReference>
<dbReference type="PANTHER" id="PTHR45655">
    <property type="entry name" value="GUANYLATE CYCLASE SOLUBLE SUBUNIT BETA-2"/>
    <property type="match status" value="1"/>
</dbReference>
<dbReference type="SUPFAM" id="SSF55073">
    <property type="entry name" value="Nucleotide cyclase"/>
    <property type="match status" value="1"/>
</dbReference>
<accession>A0AA35U0F9</accession>